<dbReference type="OrthoDB" id="9815607at2"/>
<name>A0A0X8HFY6_9GAMM</name>
<dbReference type="NCBIfam" id="TIGR03141">
    <property type="entry name" value="cytochro_ccmD"/>
    <property type="match status" value="1"/>
</dbReference>
<dbReference type="Pfam" id="PF04995">
    <property type="entry name" value="CcmD"/>
    <property type="match status" value="1"/>
</dbReference>
<keyword evidence="6 12" id="KW-1003">Cell membrane</keyword>
<evidence type="ECO:0000256" key="10">
    <source>
        <dbReference type="ARBA" id="ARBA00022989"/>
    </source>
</evidence>
<dbReference type="InterPro" id="IPR052075">
    <property type="entry name" value="Heme_exporter_D"/>
</dbReference>
<dbReference type="PATRIC" id="fig|507626.3.peg.2864"/>
<accession>A0A0X8HFY6</accession>
<evidence type="ECO:0000313" key="14">
    <source>
        <dbReference type="EMBL" id="AMD01918.1"/>
    </source>
</evidence>
<evidence type="ECO:0000256" key="8">
    <source>
        <dbReference type="ARBA" id="ARBA00022692"/>
    </source>
</evidence>
<evidence type="ECO:0000256" key="13">
    <source>
        <dbReference type="SAM" id="MobiDB-lite"/>
    </source>
</evidence>
<dbReference type="EMBL" id="CP014226">
    <property type="protein sequence ID" value="AMD01918.1"/>
    <property type="molecule type" value="Genomic_DNA"/>
</dbReference>
<dbReference type="GO" id="GO:1903607">
    <property type="term" value="P:cytochrome c biosynthetic process"/>
    <property type="evidence" value="ECO:0007669"/>
    <property type="project" value="TreeGrafter"/>
</dbReference>
<gene>
    <name evidence="14" type="ORF">LOKO_02867</name>
</gene>
<dbReference type="AlphaFoldDB" id="A0A0X8HFY6"/>
<evidence type="ECO:0000256" key="7">
    <source>
        <dbReference type="ARBA" id="ARBA00022519"/>
    </source>
</evidence>
<feature type="transmembrane region" description="Helical" evidence="12">
    <location>
        <begin position="20"/>
        <end position="39"/>
    </location>
</feature>
<comment type="function">
    <text evidence="1 12">Required for the export of heme to the periplasm for the biogenesis of c-type cytochromes.</text>
</comment>
<keyword evidence="11 12" id="KW-0472">Membrane</keyword>
<dbReference type="GO" id="GO:0005886">
    <property type="term" value="C:plasma membrane"/>
    <property type="evidence" value="ECO:0007669"/>
    <property type="project" value="UniProtKB-SubCell"/>
</dbReference>
<protein>
    <recommendedName>
        <fullName evidence="4 12">Heme exporter protein D</fullName>
    </recommendedName>
</protein>
<evidence type="ECO:0000256" key="4">
    <source>
        <dbReference type="ARBA" id="ARBA00016461"/>
    </source>
</evidence>
<evidence type="ECO:0000256" key="3">
    <source>
        <dbReference type="ARBA" id="ARBA00008741"/>
    </source>
</evidence>
<dbReference type="InterPro" id="IPR007078">
    <property type="entry name" value="Haem_export_protD_CcmD"/>
</dbReference>
<evidence type="ECO:0000256" key="1">
    <source>
        <dbReference type="ARBA" id="ARBA00002442"/>
    </source>
</evidence>
<reference evidence="14 15" key="1">
    <citation type="journal article" date="2016" name="Genome Announc.">
        <title>Draft Genome Sequence of 'Halomonas chromatireducens' Strain AGD 8-3, a Haloalkaliphilic Chromate- and Selenite-Reducing Gammaproteobacterium.</title>
        <authorList>
            <person name="Sharko F.S."/>
            <person name="Shapovalova A.A."/>
            <person name="Tsygankova S.V."/>
            <person name="Komova A.V."/>
            <person name="Boulygina E.S."/>
            <person name="Teslyuk A.B."/>
            <person name="Gotovtsev P.M."/>
            <person name="Namsaraev Z.B."/>
            <person name="Khijniak T.V."/>
            <person name="Nedoluzhko A.V."/>
            <person name="Vasilov R.G."/>
        </authorList>
    </citation>
    <scope>NUCLEOTIDE SEQUENCE [LARGE SCALE GENOMIC DNA]</scope>
    <source>
        <strain evidence="14 15">AGD 8-3</strain>
    </source>
</reference>
<keyword evidence="7 12" id="KW-0997">Cell inner membrane</keyword>
<dbReference type="PANTHER" id="PTHR37531">
    <property type="entry name" value="HEME EXPORTER PROTEIN D"/>
    <property type="match status" value="1"/>
</dbReference>
<evidence type="ECO:0000256" key="2">
    <source>
        <dbReference type="ARBA" id="ARBA00004377"/>
    </source>
</evidence>
<comment type="subcellular location">
    <subcellularLocation>
        <location evidence="2 12">Cell inner membrane</location>
        <topology evidence="2 12">Single-pass membrane protein</topology>
    </subcellularLocation>
</comment>
<dbReference type="Proteomes" id="UP000063387">
    <property type="component" value="Chromosome"/>
</dbReference>
<evidence type="ECO:0000256" key="9">
    <source>
        <dbReference type="ARBA" id="ARBA00022748"/>
    </source>
</evidence>
<evidence type="ECO:0000256" key="11">
    <source>
        <dbReference type="ARBA" id="ARBA00023136"/>
    </source>
</evidence>
<evidence type="ECO:0000256" key="5">
    <source>
        <dbReference type="ARBA" id="ARBA00022448"/>
    </source>
</evidence>
<evidence type="ECO:0000313" key="15">
    <source>
        <dbReference type="Proteomes" id="UP000063387"/>
    </source>
</evidence>
<evidence type="ECO:0000256" key="12">
    <source>
        <dbReference type="RuleBase" id="RU363101"/>
    </source>
</evidence>
<keyword evidence="15" id="KW-1185">Reference proteome</keyword>
<evidence type="ECO:0000256" key="6">
    <source>
        <dbReference type="ARBA" id="ARBA00022475"/>
    </source>
</evidence>
<keyword evidence="10 12" id="KW-1133">Transmembrane helix</keyword>
<dbReference type="GO" id="GO:0017004">
    <property type="term" value="P:cytochrome complex assembly"/>
    <property type="evidence" value="ECO:0007669"/>
    <property type="project" value="UniProtKB-KW"/>
</dbReference>
<reference evidence="14 15" key="2">
    <citation type="submission" date="2016-02" db="EMBL/GenBank/DDBJ databases">
        <authorList>
            <person name="Wen L."/>
            <person name="He K."/>
            <person name="Yang H."/>
        </authorList>
    </citation>
    <scope>NUCLEOTIDE SEQUENCE [LARGE SCALE GENOMIC DNA]</scope>
    <source>
        <strain evidence="14 15">AGD 8-3</strain>
    </source>
</reference>
<dbReference type="KEGG" id="hco:LOKO_02867"/>
<dbReference type="STRING" id="507626.LOKO_02867"/>
<keyword evidence="9 12" id="KW-0201">Cytochrome c-type biogenesis</keyword>
<keyword evidence="5 12" id="KW-0813">Transport</keyword>
<feature type="region of interest" description="Disordered" evidence="13">
    <location>
        <begin position="54"/>
        <end position="79"/>
    </location>
</feature>
<dbReference type="PANTHER" id="PTHR37531:SF1">
    <property type="entry name" value="HEME EXPORTER PROTEIN D"/>
    <property type="match status" value="1"/>
</dbReference>
<dbReference type="RefSeq" id="WP_066450721.1">
    <property type="nucleotide sequence ID" value="NZ_CP014226.1"/>
</dbReference>
<sequence>MFFDSFSELFAMGGHAPYVWAAWGVTAVLLLGAVIHARAERRQLLNQLQRRVRRESRLAGRSAEAQPIQTSRGGGTNEA</sequence>
<proteinExistence type="inferred from homology"/>
<comment type="similarity">
    <text evidence="3 12">Belongs to the CcmD/CycX/HelD family.</text>
</comment>
<organism evidence="14 15">
    <name type="scientific">Halomonas chromatireducens</name>
    <dbReference type="NCBI Taxonomy" id="507626"/>
    <lineage>
        <taxon>Bacteria</taxon>
        <taxon>Pseudomonadati</taxon>
        <taxon>Pseudomonadota</taxon>
        <taxon>Gammaproteobacteria</taxon>
        <taxon>Oceanospirillales</taxon>
        <taxon>Halomonadaceae</taxon>
        <taxon>Halomonas</taxon>
    </lineage>
</organism>
<dbReference type="GO" id="GO:0015886">
    <property type="term" value="P:heme transport"/>
    <property type="evidence" value="ECO:0007669"/>
    <property type="project" value="InterPro"/>
</dbReference>
<keyword evidence="8 12" id="KW-0812">Transmembrane</keyword>